<keyword evidence="1" id="KW-0963">Cytoplasm</keyword>
<name>A0A5C6NSF7_9TELE</name>
<evidence type="ECO:0000313" key="7">
    <source>
        <dbReference type="Proteomes" id="UP000324091"/>
    </source>
</evidence>
<dbReference type="PANTHER" id="PTHR12399:SF0">
    <property type="entry name" value="EUKARYOTIC TRANSLATION INITIATION FACTOR 3 SUBUNIT D"/>
    <property type="match status" value="1"/>
</dbReference>
<feature type="compositionally biased region" description="Low complexity" evidence="5">
    <location>
        <begin position="73"/>
        <end position="88"/>
    </location>
</feature>
<dbReference type="Proteomes" id="UP000324091">
    <property type="component" value="Chromosome 18"/>
</dbReference>
<feature type="compositionally biased region" description="Acidic residues" evidence="5">
    <location>
        <begin position="48"/>
        <end position="66"/>
    </location>
</feature>
<keyword evidence="2 6" id="KW-0396">Initiation factor</keyword>
<organism evidence="6 7">
    <name type="scientific">Takifugu flavidus</name>
    <name type="common">sansaifugu</name>
    <dbReference type="NCBI Taxonomy" id="433684"/>
    <lineage>
        <taxon>Eukaryota</taxon>
        <taxon>Metazoa</taxon>
        <taxon>Chordata</taxon>
        <taxon>Craniata</taxon>
        <taxon>Vertebrata</taxon>
        <taxon>Euteleostomi</taxon>
        <taxon>Actinopterygii</taxon>
        <taxon>Neopterygii</taxon>
        <taxon>Teleostei</taxon>
        <taxon>Neoteleostei</taxon>
        <taxon>Acanthomorphata</taxon>
        <taxon>Eupercaria</taxon>
        <taxon>Tetraodontiformes</taxon>
        <taxon>Tetradontoidea</taxon>
        <taxon>Tetraodontidae</taxon>
        <taxon>Takifugu</taxon>
    </lineage>
</organism>
<sequence>MVALGGMKTGLPSTRDESKLDEGKYLILKDPNKQVIRVYSLPDGTFSSDEEEEEEDEDEEEEEEEERITPAITRTTSSSSSSSIFTSTLKGARVTPQSDPSGKLGLPFLQSTSRGWF</sequence>
<dbReference type="AlphaFoldDB" id="A0A5C6NSF7"/>
<dbReference type="InterPro" id="IPR007783">
    <property type="entry name" value="eIF3d"/>
</dbReference>
<keyword evidence="7" id="KW-1185">Reference proteome</keyword>
<dbReference type="EMBL" id="RHFK02000010">
    <property type="protein sequence ID" value="TWW70452.1"/>
    <property type="molecule type" value="Genomic_DNA"/>
</dbReference>
<keyword evidence="3" id="KW-0694">RNA-binding</keyword>
<dbReference type="GO" id="GO:0003743">
    <property type="term" value="F:translation initiation factor activity"/>
    <property type="evidence" value="ECO:0007669"/>
    <property type="project" value="UniProtKB-KW"/>
</dbReference>
<evidence type="ECO:0000313" key="6">
    <source>
        <dbReference type="EMBL" id="TWW70452.1"/>
    </source>
</evidence>
<reference evidence="6 7" key="1">
    <citation type="submission" date="2019-04" db="EMBL/GenBank/DDBJ databases">
        <title>Chromosome genome assembly for Takifugu flavidus.</title>
        <authorList>
            <person name="Xiao S."/>
        </authorList>
    </citation>
    <scope>NUCLEOTIDE SEQUENCE [LARGE SCALE GENOMIC DNA]</scope>
    <source>
        <strain evidence="6">HTHZ2018</strain>
        <tissue evidence="6">Muscle</tissue>
    </source>
</reference>
<comment type="caution">
    <text evidence="6">The sequence shown here is derived from an EMBL/GenBank/DDBJ whole genome shotgun (WGS) entry which is preliminary data.</text>
</comment>
<evidence type="ECO:0000256" key="4">
    <source>
        <dbReference type="ARBA" id="ARBA00022917"/>
    </source>
</evidence>
<dbReference type="GO" id="GO:0005852">
    <property type="term" value="C:eukaryotic translation initiation factor 3 complex"/>
    <property type="evidence" value="ECO:0007669"/>
    <property type="project" value="InterPro"/>
</dbReference>
<keyword evidence="4" id="KW-0648">Protein biosynthesis</keyword>
<evidence type="ECO:0000256" key="3">
    <source>
        <dbReference type="ARBA" id="ARBA00022884"/>
    </source>
</evidence>
<protein>
    <submittedName>
        <fullName evidence="6">Eukaryotic translation initiation factor 3 subunit D</fullName>
    </submittedName>
</protein>
<feature type="region of interest" description="Disordered" evidence="5">
    <location>
        <begin position="40"/>
        <end position="117"/>
    </location>
</feature>
<feature type="region of interest" description="Disordered" evidence="5">
    <location>
        <begin position="1"/>
        <end position="22"/>
    </location>
</feature>
<dbReference type="PANTHER" id="PTHR12399">
    <property type="entry name" value="EUKARYOTIC TRANSLATION INITIATION FACTOR 3 SUBUNIT 7"/>
    <property type="match status" value="1"/>
</dbReference>
<evidence type="ECO:0000256" key="5">
    <source>
        <dbReference type="SAM" id="MobiDB-lite"/>
    </source>
</evidence>
<evidence type="ECO:0000256" key="2">
    <source>
        <dbReference type="ARBA" id="ARBA00022540"/>
    </source>
</evidence>
<gene>
    <name evidence="6" type="ORF">D4764_18G0012580</name>
</gene>
<dbReference type="GO" id="GO:0003723">
    <property type="term" value="F:RNA binding"/>
    <property type="evidence" value="ECO:0007669"/>
    <property type="project" value="UniProtKB-KW"/>
</dbReference>
<accession>A0A5C6NSF7</accession>
<evidence type="ECO:0000256" key="1">
    <source>
        <dbReference type="ARBA" id="ARBA00022490"/>
    </source>
</evidence>
<proteinExistence type="predicted"/>